<proteinExistence type="predicted"/>
<dbReference type="Proteomes" id="UP000062912">
    <property type="component" value="Unassembled WGS sequence"/>
</dbReference>
<name>A0A132E981_9BURK</name>
<sequence length="111" mass="12602">MHSNRAAALLDLQTKIELEQSWRKLAVGQVQVAALLAEPYVDHALRSCVDGADAQGSRLDHALNQALRERHATTNPGDIMFQKWVACRVCLMGVHRWVWYTRYHYSLNDSG</sequence>
<protein>
    <submittedName>
        <fullName evidence="1">Uncharacterized protein</fullName>
    </submittedName>
</protein>
<gene>
    <name evidence="1" type="ORF">WT56_29695</name>
</gene>
<accession>A0A132E981</accession>
<organism evidence="1 2">
    <name type="scientific">Burkholderia pseudomultivorans</name>
    <dbReference type="NCBI Taxonomy" id="1207504"/>
    <lineage>
        <taxon>Bacteria</taxon>
        <taxon>Pseudomonadati</taxon>
        <taxon>Pseudomonadota</taxon>
        <taxon>Betaproteobacteria</taxon>
        <taxon>Burkholderiales</taxon>
        <taxon>Burkholderiaceae</taxon>
        <taxon>Burkholderia</taxon>
        <taxon>Burkholderia cepacia complex</taxon>
    </lineage>
</organism>
<evidence type="ECO:0000313" key="1">
    <source>
        <dbReference type="EMBL" id="KWF20835.1"/>
    </source>
</evidence>
<comment type="caution">
    <text evidence="1">The sequence shown here is derived from an EMBL/GenBank/DDBJ whole genome shotgun (WGS) entry which is preliminary data.</text>
</comment>
<reference evidence="1 2" key="1">
    <citation type="submission" date="2015-11" db="EMBL/GenBank/DDBJ databases">
        <title>Expanding the genomic diversity of Burkholderia species for the development of highly accurate diagnostics.</title>
        <authorList>
            <person name="Sahl J."/>
            <person name="Keim P."/>
            <person name="Wagner D."/>
        </authorList>
    </citation>
    <scope>NUCLEOTIDE SEQUENCE [LARGE SCALE GENOMIC DNA]</scope>
    <source>
        <strain evidence="1 2">MSMB368WGS</strain>
    </source>
</reference>
<dbReference type="AlphaFoldDB" id="A0A132E981"/>
<evidence type="ECO:0000313" key="2">
    <source>
        <dbReference type="Proteomes" id="UP000062912"/>
    </source>
</evidence>
<dbReference type="EMBL" id="LPJR01000076">
    <property type="protein sequence ID" value="KWF20835.1"/>
    <property type="molecule type" value="Genomic_DNA"/>
</dbReference>